<accession>A0A820ET27</accession>
<name>A0A820ET27_9BILA</name>
<dbReference type="AlphaFoldDB" id="A0A820ET27"/>
<organism evidence="1 2">
    <name type="scientific">Adineta steineri</name>
    <dbReference type="NCBI Taxonomy" id="433720"/>
    <lineage>
        <taxon>Eukaryota</taxon>
        <taxon>Metazoa</taxon>
        <taxon>Spiralia</taxon>
        <taxon>Gnathifera</taxon>
        <taxon>Rotifera</taxon>
        <taxon>Eurotatoria</taxon>
        <taxon>Bdelloidea</taxon>
        <taxon>Adinetida</taxon>
        <taxon>Adinetidae</taxon>
        <taxon>Adineta</taxon>
    </lineage>
</organism>
<gene>
    <name evidence="1" type="ORF">OKA104_LOCUS43589</name>
</gene>
<proteinExistence type="predicted"/>
<dbReference type="Proteomes" id="UP000663881">
    <property type="component" value="Unassembled WGS sequence"/>
</dbReference>
<reference evidence="1" key="1">
    <citation type="submission" date="2021-02" db="EMBL/GenBank/DDBJ databases">
        <authorList>
            <person name="Nowell W R."/>
        </authorList>
    </citation>
    <scope>NUCLEOTIDE SEQUENCE</scope>
</reference>
<feature type="non-terminal residue" evidence="1">
    <location>
        <position position="149"/>
    </location>
</feature>
<dbReference type="EMBL" id="CAJOAY010012373">
    <property type="protein sequence ID" value="CAF4250798.1"/>
    <property type="molecule type" value="Genomic_DNA"/>
</dbReference>
<evidence type="ECO:0000313" key="1">
    <source>
        <dbReference type="EMBL" id="CAF4250798.1"/>
    </source>
</evidence>
<evidence type="ECO:0000313" key="2">
    <source>
        <dbReference type="Proteomes" id="UP000663881"/>
    </source>
</evidence>
<protein>
    <submittedName>
        <fullName evidence="1">Uncharacterized protein</fullName>
    </submittedName>
</protein>
<sequence length="149" mass="17716">MLSQIQQLAQKGLTSGFLKSISSPSTINDSLPLIFQYGPFTSNLFFNFRQEWIQSFLRNNFGRYNFLWLDSIDQINPTSNMTIAWQTKLSSNHSQPPLILKHDNSIENNDYLCIRYIKPMNEINLIRLADERTRFWKKYFLRREKLECI</sequence>
<comment type="caution">
    <text evidence="1">The sequence shown here is derived from an EMBL/GenBank/DDBJ whole genome shotgun (WGS) entry which is preliminary data.</text>
</comment>